<keyword evidence="4" id="KW-1185">Reference proteome</keyword>
<dbReference type="InterPro" id="IPR043153">
    <property type="entry name" value="DENN_C"/>
</dbReference>
<feature type="transmembrane region" description="Helical" evidence="1">
    <location>
        <begin position="254"/>
        <end position="270"/>
    </location>
</feature>
<dbReference type="InterPro" id="IPR001194">
    <property type="entry name" value="cDENN_dom"/>
</dbReference>
<dbReference type="PANTHER" id="PTHR15288">
    <property type="entry name" value="DENN DOMAIN-CONTAINING PROTEIN 2"/>
    <property type="match status" value="1"/>
</dbReference>
<feature type="domain" description="UDENN" evidence="2">
    <location>
        <begin position="25"/>
        <end position="479"/>
    </location>
</feature>
<keyword evidence="1" id="KW-0812">Transmembrane</keyword>
<dbReference type="PROSITE" id="PS50211">
    <property type="entry name" value="DENN"/>
    <property type="match status" value="1"/>
</dbReference>
<evidence type="ECO:0000313" key="4">
    <source>
        <dbReference type="Proteomes" id="UP001628156"/>
    </source>
</evidence>
<evidence type="ECO:0000256" key="1">
    <source>
        <dbReference type="SAM" id="Phobius"/>
    </source>
</evidence>
<dbReference type="SMART" id="SM00799">
    <property type="entry name" value="DENN"/>
    <property type="match status" value="1"/>
</dbReference>
<reference evidence="3 4" key="1">
    <citation type="journal article" date="2019" name="PLoS Negl. Trop. Dis.">
        <title>Whole genome sequencing of Entamoeba nuttalli reveals mammalian host-related molecular signatures and a novel octapeptide-repeat surface protein.</title>
        <authorList>
            <person name="Tanaka M."/>
            <person name="Makiuchi T."/>
            <person name="Komiyama T."/>
            <person name="Shiina T."/>
            <person name="Osaki K."/>
            <person name="Tachibana H."/>
        </authorList>
    </citation>
    <scope>NUCLEOTIDE SEQUENCE [LARGE SCALE GENOMIC DNA]</scope>
    <source>
        <strain evidence="3 4">P19-061405</strain>
    </source>
</reference>
<accession>A0ABQ0DV43</accession>
<protein>
    <recommendedName>
        <fullName evidence="2">UDENN domain-containing protein</fullName>
    </recommendedName>
</protein>
<dbReference type="Gene3D" id="3.40.50.11500">
    <property type="match status" value="1"/>
</dbReference>
<organism evidence="3 4">
    <name type="scientific">Entamoeba nuttalli</name>
    <dbReference type="NCBI Taxonomy" id="412467"/>
    <lineage>
        <taxon>Eukaryota</taxon>
        <taxon>Amoebozoa</taxon>
        <taxon>Evosea</taxon>
        <taxon>Archamoebae</taxon>
        <taxon>Mastigamoebida</taxon>
        <taxon>Entamoebidae</taxon>
        <taxon>Entamoeba</taxon>
    </lineage>
</organism>
<evidence type="ECO:0000313" key="3">
    <source>
        <dbReference type="EMBL" id="GAB1226729.1"/>
    </source>
</evidence>
<evidence type="ECO:0000259" key="2">
    <source>
        <dbReference type="PROSITE" id="PS50211"/>
    </source>
</evidence>
<dbReference type="InterPro" id="IPR051942">
    <property type="entry name" value="DENN_domain_containing_2"/>
</dbReference>
<dbReference type="InterPro" id="IPR037516">
    <property type="entry name" value="Tripartite_DENN"/>
</dbReference>
<dbReference type="PANTHER" id="PTHR15288:SF20">
    <property type="entry name" value="UDENN DOMAIN-CONTAINING PROTEIN"/>
    <property type="match status" value="1"/>
</dbReference>
<dbReference type="EMBL" id="BAAFRS010000304">
    <property type="protein sequence ID" value="GAB1226729.1"/>
    <property type="molecule type" value="Genomic_DNA"/>
</dbReference>
<sequence length="483" mass="55944">MSEDHITSPLIKALTQETPNLINSFAIFGVSPSTSPNTPTPQIQELYKYPESYKFPLKAEQFIVPRNPTIIPLTNNDVFKEQPIRYITILPGEIESVLCVCIQQNEFLNITSDLINPTGLTTQLFNVKYYTQRTYCFTTTYPYFLALFPLLHYIAEHSYRNKLEYFYSVVLRVTLLSPNVCLNPIKPSLEAFVHLIFRIPQKQSNPLSFTIENNKYTFAKSSPPLPSTPLSQSMSMVGDYSLIRLFCTMSVEEILNILSVMLCGMGVILISENISTATSCIFGFLALFYPFSWPGIFIPYIPDELFEFYETPVPILCSGKYPPYQCRVNAYVQELDQSYFSFFMSKISRSFISLQPNGFTLPWRSELLKKLTDCINKYVPKRPTMYDREKFIEMMPSERVIEFSSEVMKIMNECLYRRLENSVVNFCTEMKECSLDNFIKQFPQKFNTVGALFMKKFVESQHFNVWWYQLGLNTLKIKSSSSK</sequence>
<proteinExistence type="predicted"/>
<feature type="transmembrane region" description="Helical" evidence="1">
    <location>
        <begin position="282"/>
        <end position="301"/>
    </location>
</feature>
<comment type="caution">
    <text evidence="3">The sequence shown here is derived from an EMBL/GenBank/DDBJ whole genome shotgun (WGS) entry which is preliminary data.</text>
</comment>
<gene>
    <name evidence="3" type="ORF">ENUP19_0304G0017</name>
</gene>
<keyword evidence="1" id="KW-0472">Membrane</keyword>
<dbReference type="Pfam" id="PF02141">
    <property type="entry name" value="DENN"/>
    <property type="match status" value="1"/>
</dbReference>
<dbReference type="Proteomes" id="UP001628156">
    <property type="component" value="Unassembled WGS sequence"/>
</dbReference>
<name>A0ABQ0DV43_9EUKA</name>
<keyword evidence="1" id="KW-1133">Transmembrane helix</keyword>